<dbReference type="OrthoDB" id="7993591at2"/>
<proteinExistence type="predicted"/>
<organism evidence="1 2">
    <name type="scientific">Methylobacterium platani</name>
    <dbReference type="NCBI Taxonomy" id="427683"/>
    <lineage>
        <taxon>Bacteria</taxon>
        <taxon>Pseudomonadati</taxon>
        <taxon>Pseudomonadota</taxon>
        <taxon>Alphaproteobacteria</taxon>
        <taxon>Hyphomicrobiales</taxon>
        <taxon>Methylobacteriaceae</taxon>
        <taxon>Methylobacterium</taxon>
    </lineage>
</organism>
<evidence type="ECO:0000313" key="2">
    <source>
        <dbReference type="Proteomes" id="UP000078316"/>
    </source>
</evidence>
<protein>
    <submittedName>
        <fullName evidence="1">Uncharacterized protein</fullName>
    </submittedName>
</protein>
<sequence length="174" mass="18597">MTCAYILPRRVLDLLEPLLTGLRNAGACMVLARFLARVQAAPSTLGRAFPVDRRALAAHPDLDLTEEQVRSATAALERVGFLARVETVGSPYRATAAGVRRKPVLRKIGAAFQALFRLIHITAQKRRPRENPVPPKTPQAIAVPMGGEVSGLEAALARLAGAVLARGPRVPGEA</sequence>
<name>A0A179SFX1_9HYPH</name>
<comment type="caution">
    <text evidence="1">The sequence shown here is derived from an EMBL/GenBank/DDBJ whole genome shotgun (WGS) entry which is preliminary data.</text>
</comment>
<dbReference type="AlphaFoldDB" id="A0A179SFX1"/>
<accession>A0A179SFX1</accession>
<dbReference type="EMBL" id="LWHQ01000011">
    <property type="protein sequence ID" value="OAS26342.1"/>
    <property type="molecule type" value="Genomic_DNA"/>
</dbReference>
<dbReference type="Proteomes" id="UP000078316">
    <property type="component" value="Unassembled WGS sequence"/>
</dbReference>
<dbReference type="RefSeq" id="WP_053082231.1">
    <property type="nucleotide sequence ID" value="NZ_LWHQ01000011.1"/>
</dbReference>
<evidence type="ECO:0000313" key="1">
    <source>
        <dbReference type="EMBL" id="OAS26342.1"/>
    </source>
</evidence>
<reference evidence="1 2" key="1">
    <citation type="submission" date="2016-04" db="EMBL/GenBank/DDBJ databases">
        <authorList>
            <person name="Evans L.H."/>
            <person name="Alamgir A."/>
            <person name="Owens N."/>
            <person name="Weber N.D."/>
            <person name="Virtaneva K."/>
            <person name="Barbian K."/>
            <person name="Babar A."/>
            <person name="Rosenke K."/>
        </authorList>
    </citation>
    <scope>NUCLEOTIDE SEQUENCE [LARGE SCALE GENOMIC DNA]</scope>
    <source>
        <strain evidence="1 2">PMB02</strain>
    </source>
</reference>
<gene>
    <name evidence="1" type="ORF">A5481_06400</name>
</gene>